<dbReference type="GO" id="GO:0007254">
    <property type="term" value="P:JNK cascade"/>
    <property type="evidence" value="ECO:0007669"/>
    <property type="project" value="TreeGrafter"/>
</dbReference>
<dbReference type="EMBL" id="HG994589">
    <property type="protein sequence ID" value="CAF2792398.1"/>
    <property type="molecule type" value="Genomic_DNA"/>
</dbReference>
<evidence type="ECO:0000256" key="4">
    <source>
        <dbReference type="ARBA" id="ARBA00022741"/>
    </source>
</evidence>
<dbReference type="Proteomes" id="UP000675881">
    <property type="component" value="Chromosome 10"/>
</dbReference>
<gene>
    <name evidence="8" type="ORF">LSAA_2352</name>
</gene>
<accession>A0A7R8CE64</accession>
<organism evidence="8 9">
    <name type="scientific">Lepeophtheirus salmonis</name>
    <name type="common">Salmon louse</name>
    <name type="synonym">Caligus salmonis</name>
    <dbReference type="NCBI Taxonomy" id="72036"/>
    <lineage>
        <taxon>Eukaryota</taxon>
        <taxon>Metazoa</taxon>
        <taxon>Ecdysozoa</taxon>
        <taxon>Arthropoda</taxon>
        <taxon>Crustacea</taxon>
        <taxon>Multicrustacea</taxon>
        <taxon>Hexanauplia</taxon>
        <taxon>Copepoda</taxon>
        <taxon>Siphonostomatoida</taxon>
        <taxon>Caligidae</taxon>
        <taxon>Lepeophtheirus</taxon>
    </lineage>
</organism>
<dbReference type="GO" id="GO:0004709">
    <property type="term" value="F:MAP kinase kinase kinase activity"/>
    <property type="evidence" value="ECO:0007669"/>
    <property type="project" value="TreeGrafter"/>
</dbReference>
<dbReference type="OrthoDB" id="10261027at2759"/>
<name>A0A7R8CE64_LEPSM</name>
<dbReference type="PANTHER" id="PTHR46716:SF1">
    <property type="entry name" value="MITOGEN-ACTIVATED PROTEIN KINASE KINASE KINASE 7"/>
    <property type="match status" value="1"/>
</dbReference>
<keyword evidence="6" id="KW-0067">ATP-binding</keyword>
<dbReference type="GO" id="GO:0006955">
    <property type="term" value="P:immune response"/>
    <property type="evidence" value="ECO:0007669"/>
    <property type="project" value="TreeGrafter"/>
</dbReference>
<keyword evidence="4" id="KW-0547">Nucleotide-binding</keyword>
<dbReference type="AlphaFoldDB" id="A0A7R8CE64"/>
<evidence type="ECO:0000313" key="9">
    <source>
        <dbReference type="Proteomes" id="UP000675881"/>
    </source>
</evidence>
<keyword evidence="5" id="KW-0418">Kinase</keyword>
<evidence type="ECO:0000256" key="6">
    <source>
        <dbReference type="ARBA" id="ARBA00022840"/>
    </source>
</evidence>
<keyword evidence="2" id="KW-0723">Serine/threonine-protein kinase</keyword>
<evidence type="ECO:0000256" key="7">
    <source>
        <dbReference type="SAM" id="MobiDB-lite"/>
    </source>
</evidence>
<dbReference type="PANTHER" id="PTHR46716">
    <property type="entry name" value="MITOGEN-ACTIVATED PROTEIN KINASE KINASE KINASE 7"/>
    <property type="match status" value="1"/>
</dbReference>
<evidence type="ECO:0000256" key="3">
    <source>
        <dbReference type="ARBA" id="ARBA00022679"/>
    </source>
</evidence>
<keyword evidence="3" id="KW-0808">Transferase</keyword>
<evidence type="ECO:0000256" key="2">
    <source>
        <dbReference type="ARBA" id="ARBA00022527"/>
    </source>
</evidence>
<evidence type="ECO:0000313" key="8">
    <source>
        <dbReference type="EMBL" id="CAF2792398.1"/>
    </source>
</evidence>
<feature type="region of interest" description="Disordered" evidence="7">
    <location>
        <begin position="194"/>
        <end position="224"/>
    </location>
</feature>
<comment type="similarity">
    <text evidence="1">Belongs to the protein kinase superfamily. STE Ser/Thr protein kinase family. MAP kinase kinase kinase subfamily.</text>
</comment>
<keyword evidence="9" id="KW-1185">Reference proteome</keyword>
<protein>
    <submittedName>
        <fullName evidence="8">(salmon louse) hypothetical protein</fullName>
    </submittedName>
</protein>
<sequence>MHILINTVLLGTNTLSHRRASSYGSSGKSVAQGPPESNDHHQQYQQGTRGGKGGSYYDHHHQHPSDLRRSYSDLSTPCSNIQCNLNDNYERIQANLKKFLSTVNPQGGGPHTRLNNVRMRISVASSLSYERDSIIDRAVELIEPDLRPVPPQPNCPQSMQIYHDHRQLASEYVKVKTELERLRDYKDSLEKQFHDEEIDESEGEGPLPEFANQEEVENYVRKQSERDSLLQFQDKLSKQLKLLKSTISGGGHHPSLSSSEEK</sequence>
<evidence type="ECO:0000256" key="5">
    <source>
        <dbReference type="ARBA" id="ARBA00022777"/>
    </source>
</evidence>
<feature type="compositionally biased region" description="Basic and acidic residues" evidence="7">
    <location>
        <begin position="57"/>
        <end position="71"/>
    </location>
</feature>
<feature type="region of interest" description="Disordered" evidence="7">
    <location>
        <begin position="19"/>
        <end position="73"/>
    </location>
</feature>
<proteinExistence type="inferred from homology"/>
<reference evidence="8" key="1">
    <citation type="submission" date="2021-02" db="EMBL/GenBank/DDBJ databases">
        <authorList>
            <person name="Bekaert M."/>
        </authorList>
    </citation>
    <scope>NUCLEOTIDE SEQUENCE</scope>
    <source>
        <strain evidence="8">IoA-00</strain>
    </source>
</reference>
<evidence type="ECO:0000256" key="1">
    <source>
        <dbReference type="ARBA" id="ARBA00006529"/>
    </source>
</evidence>
<dbReference type="GO" id="GO:0043123">
    <property type="term" value="P:positive regulation of canonical NF-kappaB signal transduction"/>
    <property type="evidence" value="ECO:0007669"/>
    <property type="project" value="TreeGrafter"/>
</dbReference>
<dbReference type="GO" id="GO:0005524">
    <property type="term" value="F:ATP binding"/>
    <property type="evidence" value="ECO:0007669"/>
    <property type="project" value="UniProtKB-KW"/>
</dbReference>